<reference evidence="1 2" key="1">
    <citation type="submission" date="2016-10" db="EMBL/GenBank/DDBJ databases">
        <authorList>
            <person name="de Groot N.N."/>
        </authorList>
    </citation>
    <scope>NUCLEOTIDE SEQUENCE [LARGE SCALE GENOMIC DNA]</scope>
    <source>
        <strain evidence="1 2">CGMCC 1.3702</strain>
    </source>
</reference>
<keyword evidence="2" id="KW-1185">Reference proteome</keyword>
<proteinExistence type="predicted"/>
<dbReference type="STRING" id="237679.SAMN04488072_106248"/>
<accession>A0A1I0Y4B1</accession>
<dbReference type="AlphaFoldDB" id="A0A1I0Y4B1"/>
<dbReference type="Proteomes" id="UP000198642">
    <property type="component" value="Unassembled WGS sequence"/>
</dbReference>
<evidence type="ECO:0000313" key="1">
    <source>
        <dbReference type="EMBL" id="SFB08225.1"/>
    </source>
</evidence>
<dbReference type="OrthoDB" id="9810250at2"/>
<sequence>MEKVLIEDLMLNVNNESAEHDELNQETIVSIFLSVTNFQKSLSTKYRRSFEAFRTTIEAIILKELQNIFYQLLLKRQSPVSDHSQRIVAVMLSWGIYGASVDWQDNSTIPPEEYITLALPYITHGIKFLDSDK</sequence>
<organism evidence="1 2">
    <name type="scientific">Lentibacillus halodurans</name>
    <dbReference type="NCBI Taxonomy" id="237679"/>
    <lineage>
        <taxon>Bacteria</taxon>
        <taxon>Bacillati</taxon>
        <taxon>Bacillota</taxon>
        <taxon>Bacilli</taxon>
        <taxon>Bacillales</taxon>
        <taxon>Bacillaceae</taxon>
        <taxon>Lentibacillus</taxon>
    </lineage>
</organism>
<name>A0A1I0Y4B1_9BACI</name>
<evidence type="ECO:0000313" key="2">
    <source>
        <dbReference type="Proteomes" id="UP000198642"/>
    </source>
</evidence>
<dbReference type="EMBL" id="FOJW01000006">
    <property type="protein sequence ID" value="SFB08225.1"/>
    <property type="molecule type" value="Genomic_DNA"/>
</dbReference>
<protein>
    <submittedName>
        <fullName evidence="1">Uncharacterized protein</fullName>
    </submittedName>
</protein>
<dbReference type="RefSeq" id="WP_090236974.1">
    <property type="nucleotide sequence ID" value="NZ_FOJW01000006.1"/>
</dbReference>
<gene>
    <name evidence="1" type="ORF">SAMN04488072_106248</name>
</gene>